<sequence>MQPMCQAVGDARFMPAVLYERISKDRPLRDLQYFSEKQRLSFVGKQIPAGQSLISIVNGRAKLPRMKLAGLPRRVVTSARTGTAPVTQTDGIDEEQAEARLEKLEDTYKEFESIQRQFLEKEQIQRRGHTRARMFQRKLSSASDAIARDTDAVTRLLQQQTELMEQMRRNAQHEGADAMIPGSNNETPGIWVNVRRDAMTPVPLDSANVGPTFSVKEFNSFDPGLDLVRSQSQDCSETDDEFSRKIWLDKQMVTMLPLSVASLVSDNDPVILCVYVFFKCDMTPVF</sequence>
<protein>
    <submittedName>
        <fullName evidence="2">Uncharacterized protein</fullName>
    </submittedName>
</protein>
<feature type="coiled-coil region" evidence="1">
    <location>
        <begin position="94"/>
        <end position="121"/>
    </location>
</feature>
<proteinExistence type="predicted"/>
<dbReference type="EMBL" id="GL888385">
    <property type="protein sequence ID" value="EGI61841.1"/>
    <property type="molecule type" value="Genomic_DNA"/>
</dbReference>
<evidence type="ECO:0000313" key="3">
    <source>
        <dbReference type="Proteomes" id="UP000007755"/>
    </source>
</evidence>
<evidence type="ECO:0000256" key="1">
    <source>
        <dbReference type="SAM" id="Coils"/>
    </source>
</evidence>
<organism evidence="3">
    <name type="scientific">Acromyrmex echinatior</name>
    <name type="common">Panamanian leafcutter ant</name>
    <name type="synonym">Acromyrmex octospinosus echinatior</name>
    <dbReference type="NCBI Taxonomy" id="103372"/>
    <lineage>
        <taxon>Eukaryota</taxon>
        <taxon>Metazoa</taxon>
        <taxon>Ecdysozoa</taxon>
        <taxon>Arthropoda</taxon>
        <taxon>Hexapoda</taxon>
        <taxon>Insecta</taxon>
        <taxon>Pterygota</taxon>
        <taxon>Neoptera</taxon>
        <taxon>Endopterygota</taxon>
        <taxon>Hymenoptera</taxon>
        <taxon>Apocrita</taxon>
        <taxon>Aculeata</taxon>
        <taxon>Formicoidea</taxon>
        <taxon>Formicidae</taxon>
        <taxon>Myrmicinae</taxon>
        <taxon>Acromyrmex</taxon>
    </lineage>
</organism>
<dbReference type="InParanoid" id="F4WVD5"/>
<dbReference type="Proteomes" id="UP000007755">
    <property type="component" value="Unassembled WGS sequence"/>
</dbReference>
<evidence type="ECO:0000313" key="2">
    <source>
        <dbReference type="EMBL" id="EGI61841.1"/>
    </source>
</evidence>
<name>F4WVD5_ACREC</name>
<accession>F4WVD5</accession>
<reference evidence="2" key="1">
    <citation type="submission" date="2011-02" db="EMBL/GenBank/DDBJ databases">
        <title>The genome of the leaf-cutting ant Acromyrmex echinatior suggests key adaptations to social evolution and fungus farming.</title>
        <authorList>
            <person name="Nygaard S."/>
            <person name="Zhang G."/>
        </authorList>
    </citation>
    <scope>NUCLEOTIDE SEQUENCE</scope>
</reference>
<keyword evidence="3" id="KW-1185">Reference proteome</keyword>
<gene>
    <name evidence="2" type="ORF">G5I_09871</name>
</gene>
<dbReference type="AlphaFoldDB" id="F4WVD5"/>
<keyword evidence="1" id="KW-0175">Coiled coil</keyword>